<dbReference type="OrthoDB" id="3687310at2"/>
<proteinExistence type="predicted"/>
<sequence length="117" mass="13282">MRADIVWWDLSASGQTIESMREYLREESVAAFSEVPGLRFKMWLSDPDTNRWGAVLLWESEEASQQALPSRALELIGYPPQVTHGFDVEATTEGRYETQRLALQGLAFAETTQRKSS</sequence>
<dbReference type="EMBL" id="LFNT01000058">
    <property type="protein sequence ID" value="KMS69564.1"/>
    <property type="molecule type" value="Genomic_DNA"/>
</dbReference>
<accession>A0A0J7Z1D2</accession>
<dbReference type="PATRIC" id="fig|1938.3.peg.7212"/>
<dbReference type="SUPFAM" id="SSF54909">
    <property type="entry name" value="Dimeric alpha+beta barrel"/>
    <property type="match status" value="1"/>
</dbReference>
<organism evidence="1 2">
    <name type="scientific">Streptomyces viridochromogenes</name>
    <dbReference type="NCBI Taxonomy" id="1938"/>
    <lineage>
        <taxon>Bacteria</taxon>
        <taxon>Bacillati</taxon>
        <taxon>Actinomycetota</taxon>
        <taxon>Actinomycetes</taxon>
        <taxon>Kitasatosporales</taxon>
        <taxon>Streptomycetaceae</taxon>
        <taxon>Streptomyces</taxon>
    </lineage>
</organism>
<gene>
    <name evidence="1" type="ORF">ACM01_34610</name>
</gene>
<reference evidence="1 2" key="1">
    <citation type="submission" date="2015-06" db="EMBL/GenBank/DDBJ databases">
        <authorList>
            <person name="Ju K.-S."/>
            <person name="Doroghazi J.R."/>
            <person name="Metcalf W.W."/>
        </authorList>
    </citation>
    <scope>NUCLEOTIDE SEQUENCE [LARGE SCALE GENOMIC DNA]</scope>
    <source>
        <strain evidence="1 2">NRRL 3414</strain>
    </source>
</reference>
<dbReference type="RefSeq" id="WP_048585354.1">
    <property type="nucleotide sequence ID" value="NZ_LFNT01000058.1"/>
</dbReference>
<evidence type="ECO:0008006" key="3">
    <source>
        <dbReference type="Google" id="ProtNLM"/>
    </source>
</evidence>
<dbReference type="InterPro" id="IPR011008">
    <property type="entry name" value="Dimeric_a/b-barrel"/>
</dbReference>
<dbReference type="Gene3D" id="3.30.70.100">
    <property type="match status" value="1"/>
</dbReference>
<evidence type="ECO:0000313" key="2">
    <source>
        <dbReference type="Proteomes" id="UP000037432"/>
    </source>
</evidence>
<dbReference type="AlphaFoldDB" id="A0A0J7Z1D2"/>
<dbReference type="Proteomes" id="UP000037432">
    <property type="component" value="Unassembled WGS sequence"/>
</dbReference>
<comment type="caution">
    <text evidence="1">The sequence shown here is derived from an EMBL/GenBank/DDBJ whole genome shotgun (WGS) entry which is preliminary data.</text>
</comment>
<name>A0A0J7Z1D2_STRVR</name>
<evidence type="ECO:0000313" key="1">
    <source>
        <dbReference type="EMBL" id="KMS69564.1"/>
    </source>
</evidence>
<protein>
    <recommendedName>
        <fullName evidence="3">ABM domain-containing protein</fullName>
    </recommendedName>
</protein>